<evidence type="ECO:0000259" key="6">
    <source>
        <dbReference type="SMART" id="SM00382"/>
    </source>
</evidence>
<reference evidence="7" key="2">
    <citation type="submission" date="2023-01" db="EMBL/GenBank/DDBJ databases">
        <authorList>
            <person name="Sun Q."/>
            <person name="Evtushenko L."/>
        </authorList>
    </citation>
    <scope>NUCLEOTIDE SEQUENCE</scope>
    <source>
        <strain evidence="7">VKM B-1499</strain>
    </source>
</reference>
<evidence type="ECO:0000256" key="4">
    <source>
        <dbReference type="RuleBase" id="RU003651"/>
    </source>
</evidence>
<organism evidence="7 8">
    <name type="scientific">Brevundimonas intermedia</name>
    <dbReference type="NCBI Taxonomy" id="74315"/>
    <lineage>
        <taxon>Bacteria</taxon>
        <taxon>Pseudomonadati</taxon>
        <taxon>Pseudomonadota</taxon>
        <taxon>Alphaproteobacteria</taxon>
        <taxon>Caulobacterales</taxon>
        <taxon>Caulobacteraceae</taxon>
        <taxon>Brevundimonas</taxon>
    </lineage>
</organism>
<gene>
    <name evidence="7" type="ORF">GCM10017620_16530</name>
</gene>
<sequence>MAGPPGNGKTSLAEAIAEALSVPFFVVRYDALIGSYLGETNQRLKRLFDYVRTTPCVILFDEFDALGKERGDVHETGEIKRVVSSLLLQIDALPTYVVLIAATNHEELLDRAAWRRFEMRLSMARPSQPMVLDYVKNALATEGVLSRDAVAAVAKLALSSFAEAGDFVREIRRRLILADGGISLNDAIRERSRVWASRMRVPGDGERSVEATTDVRPATDGGKKKGGTSVRSSSSTGSASKSGRSSRP</sequence>
<dbReference type="Gene3D" id="3.40.50.300">
    <property type="entry name" value="P-loop containing nucleotide triphosphate hydrolases"/>
    <property type="match status" value="1"/>
</dbReference>
<feature type="compositionally biased region" description="Low complexity" evidence="5">
    <location>
        <begin position="227"/>
        <end position="248"/>
    </location>
</feature>
<dbReference type="CDD" id="cd19481">
    <property type="entry name" value="RecA-like_protease"/>
    <property type="match status" value="1"/>
</dbReference>
<keyword evidence="3 4" id="KW-0067">ATP-binding</keyword>
<evidence type="ECO:0000256" key="1">
    <source>
        <dbReference type="ARBA" id="ARBA00006914"/>
    </source>
</evidence>
<evidence type="ECO:0000256" key="2">
    <source>
        <dbReference type="ARBA" id="ARBA00022741"/>
    </source>
</evidence>
<dbReference type="InterPro" id="IPR003960">
    <property type="entry name" value="ATPase_AAA_CS"/>
</dbReference>
<protein>
    <recommendedName>
        <fullName evidence="6">AAA+ ATPase domain-containing protein</fullName>
    </recommendedName>
</protein>
<dbReference type="InterPro" id="IPR050221">
    <property type="entry name" value="26S_Proteasome_ATPase"/>
</dbReference>
<dbReference type="SMART" id="SM00382">
    <property type="entry name" value="AAA"/>
    <property type="match status" value="1"/>
</dbReference>
<feature type="region of interest" description="Disordered" evidence="5">
    <location>
        <begin position="199"/>
        <end position="248"/>
    </location>
</feature>
<dbReference type="InterPro" id="IPR027417">
    <property type="entry name" value="P-loop_NTPase"/>
</dbReference>
<dbReference type="PANTHER" id="PTHR23073">
    <property type="entry name" value="26S PROTEASOME REGULATORY SUBUNIT"/>
    <property type="match status" value="1"/>
</dbReference>
<dbReference type="Pfam" id="PF00004">
    <property type="entry name" value="AAA"/>
    <property type="match status" value="1"/>
</dbReference>
<comment type="similarity">
    <text evidence="1 4">Belongs to the AAA ATPase family.</text>
</comment>
<reference evidence="7" key="1">
    <citation type="journal article" date="2014" name="Int. J. Syst. Evol. Microbiol.">
        <title>Complete genome of a new Firmicutes species belonging to the dominant human colonic microbiota ('Ruminococcus bicirculans') reveals two chromosomes and a selective capacity to utilize plant glucans.</title>
        <authorList>
            <consortium name="NISC Comparative Sequencing Program"/>
            <person name="Wegmann U."/>
            <person name="Louis P."/>
            <person name="Goesmann A."/>
            <person name="Henrissat B."/>
            <person name="Duncan S.H."/>
            <person name="Flint H.J."/>
        </authorList>
    </citation>
    <scope>NUCLEOTIDE SEQUENCE</scope>
    <source>
        <strain evidence="7">VKM B-1499</strain>
    </source>
</reference>
<dbReference type="Proteomes" id="UP001143509">
    <property type="component" value="Unassembled WGS sequence"/>
</dbReference>
<proteinExistence type="inferred from homology"/>
<keyword evidence="8" id="KW-1185">Reference proteome</keyword>
<evidence type="ECO:0000256" key="5">
    <source>
        <dbReference type="SAM" id="MobiDB-lite"/>
    </source>
</evidence>
<dbReference type="InterPro" id="IPR003959">
    <property type="entry name" value="ATPase_AAA_core"/>
</dbReference>
<name>A0ABQ5T9A2_9CAUL</name>
<keyword evidence="2 4" id="KW-0547">Nucleotide-binding</keyword>
<dbReference type="InterPro" id="IPR003593">
    <property type="entry name" value="AAA+_ATPase"/>
</dbReference>
<dbReference type="PROSITE" id="PS00674">
    <property type="entry name" value="AAA"/>
    <property type="match status" value="1"/>
</dbReference>
<comment type="caution">
    <text evidence="7">The sequence shown here is derived from an EMBL/GenBank/DDBJ whole genome shotgun (WGS) entry which is preliminary data.</text>
</comment>
<dbReference type="EMBL" id="BSFD01000004">
    <property type="protein sequence ID" value="GLK48680.1"/>
    <property type="molecule type" value="Genomic_DNA"/>
</dbReference>
<evidence type="ECO:0000313" key="8">
    <source>
        <dbReference type="Proteomes" id="UP001143509"/>
    </source>
</evidence>
<evidence type="ECO:0000313" key="7">
    <source>
        <dbReference type="EMBL" id="GLK48680.1"/>
    </source>
</evidence>
<feature type="domain" description="AAA+ ATPase" evidence="6">
    <location>
        <begin position="1"/>
        <end position="127"/>
    </location>
</feature>
<evidence type="ECO:0000256" key="3">
    <source>
        <dbReference type="ARBA" id="ARBA00022840"/>
    </source>
</evidence>
<accession>A0ABQ5T9A2</accession>
<dbReference type="SUPFAM" id="SSF52540">
    <property type="entry name" value="P-loop containing nucleoside triphosphate hydrolases"/>
    <property type="match status" value="1"/>
</dbReference>